<evidence type="ECO:0000313" key="3">
    <source>
        <dbReference type="Proteomes" id="UP000183263"/>
    </source>
</evidence>
<evidence type="ECO:0000313" key="2">
    <source>
        <dbReference type="EMBL" id="SDI29666.1"/>
    </source>
</evidence>
<accession>A0A1G8JEP3</accession>
<dbReference type="PANTHER" id="PTHR20935:SF1">
    <property type="entry name" value="SLL1549 PROTEIN"/>
    <property type="match status" value="1"/>
</dbReference>
<dbReference type="InterPro" id="IPR029033">
    <property type="entry name" value="His_PPase_superfam"/>
</dbReference>
<dbReference type="OrthoDB" id="9810154at2"/>
<dbReference type="Pfam" id="PF00300">
    <property type="entry name" value="His_Phos_1"/>
    <property type="match status" value="1"/>
</dbReference>
<evidence type="ECO:0000256" key="1">
    <source>
        <dbReference type="ARBA" id="ARBA00022801"/>
    </source>
</evidence>
<dbReference type="PANTHER" id="PTHR20935">
    <property type="entry name" value="PHOSPHOGLYCERATE MUTASE-RELATED"/>
    <property type="match status" value="1"/>
</dbReference>
<dbReference type="InterPro" id="IPR051021">
    <property type="entry name" value="Mito_Ser/Thr_phosphatase"/>
</dbReference>
<dbReference type="SMART" id="SM00855">
    <property type="entry name" value="PGAM"/>
    <property type="match status" value="1"/>
</dbReference>
<protein>
    <submittedName>
        <fullName evidence="2">Phosphohistidine phosphatase</fullName>
    </submittedName>
</protein>
<dbReference type="InterPro" id="IPR013078">
    <property type="entry name" value="His_Pase_superF_clade-1"/>
</dbReference>
<dbReference type="SUPFAM" id="SSF53254">
    <property type="entry name" value="Phosphoglycerate mutase-like"/>
    <property type="match status" value="1"/>
</dbReference>
<dbReference type="EMBL" id="FNDN01000006">
    <property type="protein sequence ID" value="SDI29666.1"/>
    <property type="molecule type" value="Genomic_DNA"/>
</dbReference>
<dbReference type="Gene3D" id="3.40.50.1240">
    <property type="entry name" value="Phosphoglycerate mutase-like"/>
    <property type="match status" value="1"/>
</dbReference>
<dbReference type="CDD" id="cd07067">
    <property type="entry name" value="HP_PGM_like"/>
    <property type="match status" value="1"/>
</dbReference>
<keyword evidence="3" id="KW-1185">Reference proteome</keyword>
<dbReference type="AlphaFoldDB" id="A0A1G8JEP3"/>
<dbReference type="GO" id="GO:0016787">
    <property type="term" value="F:hydrolase activity"/>
    <property type="evidence" value="ECO:0007669"/>
    <property type="project" value="UniProtKB-KW"/>
</dbReference>
<gene>
    <name evidence="2" type="ORF">SAMN05444695_106166</name>
</gene>
<proteinExistence type="predicted"/>
<reference evidence="2 3" key="1">
    <citation type="submission" date="2016-10" db="EMBL/GenBank/DDBJ databases">
        <authorList>
            <person name="de Groot N.N."/>
        </authorList>
    </citation>
    <scope>NUCLEOTIDE SEQUENCE [LARGE SCALE GENOMIC DNA]</scope>
    <source>
        <strain evidence="2 3">DSM 44892</strain>
    </source>
</reference>
<dbReference type="Proteomes" id="UP000183263">
    <property type="component" value="Unassembled WGS sequence"/>
</dbReference>
<organism evidence="2 3">
    <name type="scientific">Rhodococcus triatomae</name>
    <dbReference type="NCBI Taxonomy" id="300028"/>
    <lineage>
        <taxon>Bacteria</taxon>
        <taxon>Bacillati</taxon>
        <taxon>Actinomycetota</taxon>
        <taxon>Actinomycetes</taxon>
        <taxon>Mycobacteriales</taxon>
        <taxon>Nocardiaceae</taxon>
        <taxon>Rhodococcus</taxon>
    </lineage>
</organism>
<sequence>MTNSRTLVLLRHGKSAYPEGTPDHERPLAERGLRQAGLAGDWIRTHLPPIDAVLCSSARRTRETLSATGLTAPTSFRDELYGAGPEEILAQIAHTAPEVSTLLVVGHEPGMPATALTLAGNIDSPAADGIRSRFPTSALAVLSVPGDWRDIAPSGSTLVTFHIPR</sequence>
<name>A0A1G8JEP3_9NOCA</name>
<keyword evidence="1" id="KW-0378">Hydrolase</keyword>
<dbReference type="RefSeq" id="WP_072738360.1">
    <property type="nucleotide sequence ID" value="NZ_CP048813.1"/>
</dbReference>